<feature type="domain" description="O-acyltransferase WSD1-like N-terminal" evidence="12">
    <location>
        <begin position="76"/>
        <end position="271"/>
    </location>
</feature>
<feature type="domain" description="O-acyltransferase WSD1 C-terminal" evidence="13">
    <location>
        <begin position="328"/>
        <end position="472"/>
    </location>
</feature>
<comment type="catalytic activity">
    <reaction evidence="10">
        <text>an acyl-CoA + a 1,2-diacyl-sn-glycerol = a triacyl-sn-glycerol + CoA</text>
        <dbReference type="Rhea" id="RHEA:10868"/>
        <dbReference type="ChEBI" id="CHEBI:17815"/>
        <dbReference type="ChEBI" id="CHEBI:57287"/>
        <dbReference type="ChEBI" id="CHEBI:58342"/>
        <dbReference type="ChEBI" id="CHEBI:64615"/>
        <dbReference type="EC" id="2.3.1.20"/>
    </reaction>
</comment>
<dbReference type="AlphaFoldDB" id="A0AA38BNB9"/>
<dbReference type="InterPro" id="IPR023213">
    <property type="entry name" value="CAT-like_dom_sf"/>
</dbReference>
<evidence type="ECO:0000256" key="5">
    <source>
        <dbReference type="ARBA" id="ARBA00022679"/>
    </source>
</evidence>
<evidence type="ECO:0000256" key="4">
    <source>
        <dbReference type="ARBA" id="ARBA00005189"/>
    </source>
</evidence>
<gene>
    <name evidence="14" type="ORF">KI387_032092</name>
</gene>
<sequence length="482" mass="54428">MAGHTPGLKQINIKNDDFYEEEDQPLSPYGAIFRNPLIDSYILIIIGLNKPVHVPSMKTALQSTLTKHERFSSIVMKDKNGDPKWVAKEFYIDSHIIVAELNTHYREAVDFVEKYTATLATAPPLDPSVPLWQIHVLNYRSAEAEASVVFRIHHCIGDCVSLMSLFLDCTRKSSDPESMPTIPRVQKGKKISTWSLTEIFQAIWTLMFSLWFNALSLLHAVATYLWMKDSKMFRRPRDVVSRPRRLAHVTVDLEDIAIVKKAINGTVNDVVTGMLSAGFVQYFDRLCSKDGAKWKSPRTRALVPVNIRSSPGLHKMEEMMKNGEDSRWGNAFGMWILPIAVKHQNQFLEYCRVAKAYSHQKKASFEAQFTYSFVDFLLSSLGWQAPAELTLRMLSNTTLVFSNVLGPVEQVQFMGNLVSHIVTTVSGLPQGLVVHFQSYAGKAKLVAMADEDVFPEADQLCMDCARALSEMKQETLLTKDSI</sequence>
<keyword evidence="11" id="KW-1133">Transmembrane helix</keyword>
<dbReference type="GO" id="GO:0005886">
    <property type="term" value="C:plasma membrane"/>
    <property type="evidence" value="ECO:0007669"/>
    <property type="project" value="UniProtKB-SubCell"/>
</dbReference>
<dbReference type="EMBL" id="JAHRHJ020003813">
    <property type="protein sequence ID" value="KAH9287975.1"/>
    <property type="molecule type" value="Genomic_DNA"/>
</dbReference>
<evidence type="ECO:0000256" key="8">
    <source>
        <dbReference type="ARBA" id="ARBA00024360"/>
    </source>
</evidence>
<feature type="transmembrane region" description="Helical" evidence="11">
    <location>
        <begin position="202"/>
        <end position="227"/>
    </location>
</feature>
<dbReference type="SUPFAM" id="SSF52777">
    <property type="entry name" value="CoA-dependent acyltransferases"/>
    <property type="match status" value="1"/>
</dbReference>
<keyword evidence="6" id="KW-0256">Endoplasmic reticulum</keyword>
<comment type="catalytic activity">
    <reaction evidence="9">
        <text>a long chain fatty alcohol + a fatty acyl-CoA = a long-chain alcohol wax ester + CoA</text>
        <dbReference type="Rhea" id="RHEA:38443"/>
        <dbReference type="ChEBI" id="CHEBI:17135"/>
        <dbReference type="ChEBI" id="CHEBI:57287"/>
        <dbReference type="ChEBI" id="CHEBI:77636"/>
        <dbReference type="ChEBI" id="CHEBI:235323"/>
        <dbReference type="EC" id="2.3.1.75"/>
    </reaction>
</comment>
<comment type="pathway">
    <text evidence="3">Glycerolipid metabolism; triacylglycerol biosynthesis.</text>
</comment>
<evidence type="ECO:0000256" key="7">
    <source>
        <dbReference type="ARBA" id="ARBA00023315"/>
    </source>
</evidence>
<dbReference type="Pfam" id="PF06974">
    <property type="entry name" value="WS_DGAT_C"/>
    <property type="match status" value="1"/>
</dbReference>
<dbReference type="InterPro" id="IPR009721">
    <property type="entry name" value="O-acyltransferase_WSD1_C"/>
</dbReference>
<evidence type="ECO:0000256" key="10">
    <source>
        <dbReference type="ARBA" id="ARBA00048109"/>
    </source>
</evidence>
<dbReference type="OMA" id="SWRRTEV"/>
<evidence type="ECO:0000256" key="3">
    <source>
        <dbReference type="ARBA" id="ARBA00004771"/>
    </source>
</evidence>
<dbReference type="PANTHER" id="PTHR31650">
    <property type="entry name" value="O-ACYLTRANSFERASE (WSD1-LIKE) FAMILY PROTEIN"/>
    <property type="match status" value="1"/>
</dbReference>
<accession>A0AA38BNB9</accession>
<evidence type="ECO:0008006" key="16">
    <source>
        <dbReference type="Google" id="ProtNLM"/>
    </source>
</evidence>
<keyword evidence="15" id="KW-1185">Reference proteome</keyword>
<evidence type="ECO:0000256" key="1">
    <source>
        <dbReference type="ARBA" id="ARBA00004162"/>
    </source>
</evidence>
<comment type="subcellular location">
    <subcellularLocation>
        <location evidence="1">Cell membrane</location>
        <topology evidence="1">Single-pass membrane protein</topology>
    </subcellularLocation>
    <subcellularLocation>
        <location evidence="2">Endoplasmic reticulum</location>
    </subcellularLocation>
</comment>
<comment type="similarity">
    <text evidence="8">In the N-terminal section; belongs to the long-chain O-acyltransferase family.</text>
</comment>
<evidence type="ECO:0000259" key="13">
    <source>
        <dbReference type="Pfam" id="PF06974"/>
    </source>
</evidence>
<dbReference type="GO" id="GO:0005789">
    <property type="term" value="C:endoplasmic reticulum membrane"/>
    <property type="evidence" value="ECO:0007669"/>
    <property type="project" value="UniProtKB-SubCell"/>
</dbReference>
<evidence type="ECO:0000313" key="15">
    <source>
        <dbReference type="Proteomes" id="UP000824469"/>
    </source>
</evidence>
<dbReference type="InterPro" id="IPR045034">
    <property type="entry name" value="O-acyltransferase_WSD1-like"/>
</dbReference>
<dbReference type="GO" id="GO:0047196">
    <property type="term" value="F:long-chain-alcohol O-fatty-acyltransferase activity"/>
    <property type="evidence" value="ECO:0007669"/>
    <property type="project" value="UniProtKB-EC"/>
</dbReference>
<evidence type="ECO:0000256" key="2">
    <source>
        <dbReference type="ARBA" id="ARBA00004240"/>
    </source>
</evidence>
<dbReference type="Pfam" id="PF03007">
    <property type="entry name" value="WS_DGAT_cat"/>
    <property type="match status" value="1"/>
</dbReference>
<keyword evidence="11" id="KW-0812">Transmembrane</keyword>
<keyword evidence="7" id="KW-0012">Acyltransferase</keyword>
<dbReference type="InterPro" id="IPR004255">
    <property type="entry name" value="O-acyltransferase_WSD1_N"/>
</dbReference>
<protein>
    <recommendedName>
        <fullName evidence="16">Diacylglycerol O-acyltransferase</fullName>
    </recommendedName>
</protein>
<evidence type="ECO:0000256" key="9">
    <source>
        <dbReference type="ARBA" id="ARBA00047604"/>
    </source>
</evidence>
<comment type="caution">
    <text evidence="14">The sequence shown here is derived from an EMBL/GenBank/DDBJ whole genome shotgun (WGS) entry which is preliminary data.</text>
</comment>
<keyword evidence="11" id="KW-0472">Membrane</keyword>
<name>A0AA38BNB9_TAXCH</name>
<keyword evidence="5" id="KW-0808">Transferase</keyword>
<dbReference type="GO" id="GO:0004144">
    <property type="term" value="F:diacylglycerol O-acyltransferase activity"/>
    <property type="evidence" value="ECO:0007669"/>
    <property type="project" value="UniProtKB-EC"/>
</dbReference>
<dbReference type="GO" id="GO:0019432">
    <property type="term" value="P:triglyceride biosynthetic process"/>
    <property type="evidence" value="ECO:0007669"/>
    <property type="project" value="TreeGrafter"/>
</dbReference>
<dbReference type="Proteomes" id="UP000824469">
    <property type="component" value="Unassembled WGS sequence"/>
</dbReference>
<proteinExistence type="inferred from homology"/>
<organism evidence="14 15">
    <name type="scientific">Taxus chinensis</name>
    <name type="common">Chinese yew</name>
    <name type="synonym">Taxus wallichiana var. chinensis</name>
    <dbReference type="NCBI Taxonomy" id="29808"/>
    <lineage>
        <taxon>Eukaryota</taxon>
        <taxon>Viridiplantae</taxon>
        <taxon>Streptophyta</taxon>
        <taxon>Embryophyta</taxon>
        <taxon>Tracheophyta</taxon>
        <taxon>Spermatophyta</taxon>
        <taxon>Pinopsida</taxon>
        <taxon>Pinidae</taxon>
        <taxon>Conifers II</taxon>
        <taxon>Cupressales</taxon>
        <taxon>Taxaceae</taxon>
        <taxon>Taxus</taxon>
    </lineage>
</organism>
<evidence type="ECO:0000256" key="6">
    <source>
        <dbReference type="ARBA" id="ARBA00022824"/>
    </source>
</evidence>
<reference evidence="14 15" key="1">
    <citation type="journal article" date="2021" name="Nat. Plants">
        <title>The Taxus genome provides insights into paclitaxel biosynthesis.</title>
        <authorList>
            <person name="Xiong X."/>
            <person name="Gou J."/>
            <person name="Liao Q."/>
            <person name="Li Y."/>
            <person name="Zhou Q."/>
            <person name="Bi G."/>
            <person name="Li C."/>
            <person name="Du R."/>
            <person name="Wang X."/>
            <person name="Sun T."/>
            <person name="Guo L."/>
            <person name="Liang H."/>
            <person name="Lu P."/>
            <person name="Wu Y."/>
            <person name="Zhang Z."/>
            <person name="Ro D.K."/>
            <person name="Shang Y."/>
            <person name="Huang S."/>
            <person name="Yan J."/>
        </authorList>
    </citation>
    <scope>NUCLEOTIDE SEQUENCE [LARGE SCALE GENOMIC DNA]</scope>
    <source>
        <strain evidence="14">Ta-2019</strain>
    </source>
</reference>
<feature type="non-terminal residue" evidence="14">
    <location>
        <position position="482"/>
    </location>
</feature>
<evidence type="ECO:0000256" key="11">
    <source>
        <dbReference type="SAM" id="Phobius"/>
    </source>
</evidence>
<evidence type="ECO:0000259" key="12">
    <source>
        <dbReference type="Pfam" id="PF03007"/>
    </source>
</evidence>
<dbReference type="PANTHER" id="PTHR31650:SF1">
    <property type="entry name" value="WAX ESTER SYNTHASE_DIACYLGLYCEROL ACYLTRANSFERASE 4-RELATED"/>
    <property type="match status" value="1"/>
</dbReference>
<dbReference type="Gene3D" id="3.30.559.10">
    <property type="entry name" value="Chloramphenicol acetyltransferase-like domain"/>
    <property type="match status" value="1"/>
</dbReference>
<evidence type="ECO:0000313" key="14">
    <source>
        <dbReference type="EMBL" id="KAH9287975.1"/>
    </source>
</evidence>
<comment type="pathway">
    <text evidence="4">Lipid metabolism.</text>
</comment>